<dbReference type="AlphaFoldDB" id="A0AAV2KCU3"/>
<reference evidence="2 3" key="1">
    <citation type="submission" date="2024-04" db="EMBL/GenBank/DDBJ databases">
        <authorList>
            <person name="Waldvogel A.-M."/>
            <person name="Schoenle A."/>
        </authorList>
    </citation>
    <scope>NUCLEOTIDE SEQUENCE [LARGE SCALE GENOMIC DNA]</scope>
</reference>
<evidence type="ECO:0000313" key="2">
    <source>
        <dbReference type="EMBL" id="CAL1586012.1"/>
    </source>
</evidence>
<dbReference type="Proteomes" id="UP001497482">
    <property type="component" value="Chromosome 17"/>
</dbReference>
<gene>
    <name evidence="2" type="ORF">KC01_LOCUS16160</name>
</gene>
<organism evidence="2 3">
    <name type="scientific">Knipowitschia caucasica</name>
    <name type="common">Caucasian dwarf goby</name>
    <name type="synonym">Pomatoschistus caucasicus</name>
    <dbReference type="NCBI Taxonomy" id="637954"/>
    <lineage>
        <taxon>Eukaryota</taxon>
        <taxon>Metazoa</taxon>
        <taxon>Chordata</taxon>
        <taxon>Craniata</taxon>
        <taxon>Vertebrata</taxon>
        <taxon>Euteleostomi</taxon>
        <taxon>Actinopterygii</taxon>
        <taxon>Neopterygii</taxon>
        <taxon>Teleostei</taxon>
        <taxon>Neoteleostei</taxon>
        <taxon>Acanthomorphata</taxon>
        <taxon>Gobiaria</taxon>
        <taxon>Gobiiformes</taxon>
        <taxon>Gobioidei</taxon>
        <taxon>Gobiidae</taxon>
        <taxon>Gobiinae</taxon>
        <taxon>Knipowitschia</taxon>
    </lineage>
</organism>
<sequence>MDPSSETLPAPLRVLDLVKFEPKTTEPANVGAVREEMFEQQQAAAVSIPAPTPAPGQMYDTHKSELQAQPEQEGRQKQTKRRNKKRPQKPEAEVTQGKANAHKPHEENSVKPQTSQTHVAREQSSKTQHAPSKAPQEFIPAKNMVWDHIKGRFGQKEAAAFTSVKPKAWSNILIETGP</sequence>
<keyword evidence="3" id="KW-1185">Reference proteome</keyword>
<feature type="compositionally biased region" description="Basic residues" evidence="1">
    <location>
        <begin position="77"/>
        <end position="87"/>
    </location>
</feature>
<feature type="region of interest" description="Disordered" evidence="1">
    <location>
        <begin position="39"/>
        <end position="139"/>
    </location>
</feature>
<protein>
    <submittedName>
        <fullName evidence="2">Uncharacterized protein</fullName>
    </submittedName>
</protein>
<accession>A0AAV2KCU3</accession>
<name>A0AAV2KCU3_KNICA</name>
<evidence type="ECO:0000313" key="3">
    <source>
        <dbReference type="Proteomes" id="UP001497482"/>
    </source>
</evidence>
<proteinExistence type="predicted"/>
<evidence type="ECO:0000256" key="1">
    <source>
        <dbReference type="SAM" id="MobiDB-lite"/>
    </source>
</evidence>
<dbReference type="EMBL" id="OZ035839">
    <property type="protein sequence ID" value="CAL1586012.1"/>
    <property type="molecule type" value="Genomic_DNA"/>
</dbReference>